<dbReference type="Pfam" id="PF03544">
    <property type="entry name" value="TonB_C"/>
    <property type="match status" value="1"/>
</dbReference>
<evidence type="ECO:0000259" key="2">
    <source>
        <dbReference type="Pfam" id="PF03544"/>
    </source>
</evidence>
<feature type="compositionally biased region" description="Pro residues" evidence="1">
    <location>
        <begin position="97"/>
        <end position="112"/>
    </location>
</feature>
<feature type="domain" description="TonB C-terminal" evidence="2">
    <location>
        <begin position="214"/>
        <end position="271"/>
    </location>
</feature>
<dbReference type="STRING" id="1882918.BCY86_03700"/>
<proteinExistence type="predicted"/>
<dbReference type="GO" id="GO:0055085">
    <property type="term" value="P:transmembrane transport"/>
    <property type="evidence" value="ECO:0007669"/>
    <property type="project" value="InterPro"/>
</dbReference>
<feature type="compositionally biased region" description="Low complexity" evidence="1">
    <location>
        <begin position="86"/>
        <end position="96"/>
    </location>
</feature>
<accession>A0A1L6MWE6</accession>
<dbReference type="Proteomes" id="UP000185544">
    <property type="component" value="Chromosome"/>
</dbReference>
<dbReference type="AlphaFoldDB" id="A0A1L6MWE6"/>
<dbReference type="SUPFAM" id="SSF74653">
    <property type="entry name" value="TolA/TonB C-terminal domain"/>
    <property type="match status" value="1"/>
</dbReference>
<dbReference type="EMBL" id="CP016908">
    <property type="protein sequence ID" value="APR99880.1"/>
    <property type="molecule type" value="Genomic_DNA"/>
</dbReference>
<evidence type="ECO:0000256" key="1">
    <source>
        <dbReference type="SAM" id="MobiDB-lite"/>
    </source>
</evidence>
<sequence>MPLTLCADPLSSVLQLGKPDSRRFSKGILLALTSHIAGIFCFTLFDSSEFLHWFHRIQKDTSYFLTDDLDLIPISPPLEEEAKANPLSIPSPSSPLVHPPTISPPPSTPSPFPTEERPAATQAGALLEAKHQEEEVVDLTHTFVTGNNENFAGGTTHTLGTSSGAVYQANAQGGANGKEEERQVNRSRPATIAETKDWNCPWPFEAELAHIDEAIVKVRVTVQTNGLPERVEILSDPGYGFAEEAKSCVMQHKFIPALNRDGIPIRSQTPPFYIHFERE</sequence>
<evidence type="ECO:0000313" key="4">
    <source>
        <dbReference type="Proteomes" id="UP000185544"/>
    </source>
</evidence>
<dbReference type="InterPro" id="IPR037682">
    <property type="entry name" value="TonB_C"/>
</dbReference>
<feature type="region of interest" description="Disordered" evidence="1">
    <location>
        <begin position="82"/>
        <end position="118"/>
    </location>
</feature>
<evidence type="ECO:0000313" key="3">
    <source>
        <dbReference type="EMBL" id="APR99880.1"/>
    </source>
</evidence>
<protein>
    <recommendedName>
        <fullName evidence="2">TonB C-terminal domain-containing protein</fullName>
    </recommendedName>
</protein>
<keyword evidence="4" id="KW-1185">Reference proteome</keyword>
<dbReference type="Gene3D" id="3.30.1150.10">
    <property type="match status" value="1"/>
</dbReference>
<gene>
    <name evidence="3" type="ORF">BCY86_03700</name>
</gene>
<organism evidence="3 4">
    <name type="scientific">Pajaroellobacter abortibovis</name>
    <dbReference type="NCBI Taxonomy" id="1882918"/>
    <lineage>
        <taxon>Bacteria</taxon>
        <taxon>Pseudomonadati</taxon>
        <taxon>Myxococcota</taxon>
        <taxon>Polyangia</taxon>
        <taxon>Polyangiales</taxon>
        <taxon>Polyangiaceae</taxon>
    </lineage>
</organism>
<dbReference type="KEGG" id="pabo:BCY86_03700"/>
<name>A0A1L6MWE6_9BACT</name>
<reference evidence="3 4" key="1">
    <citation type="submission" date="2016-08" db="EMBL/GenBank/DDBJ databases">
        <title>Identification and validation of antigenic proteins from Pajaroellobacter abortibovis using de-novo genome sequence assembly and reverse vaccinology.</title>
        <authorList>
            <person name="Welly B.T."/>
            <person name="Miller M.R."/>
            <person name="Stott J.L."/>
            <person name="Blanchard M.T."/>
            <person name="Islas-Trejo A.D."/>
            <person name="O'Rourke S.M."/>
            <person name="Young A.E."/>
            <person name="Medrano J.F."/>
            <person name="Van Eenennaam A.L."/>
        </authorList>
    </citation>
    <scope>NUCLEOTIDE SEQUENCE [LARGE SCALE GENOMIC DNA]</scope>
    <source>
        <strain evidence="3 4">BTF92-0548A/99-0131</strain>
    </source>
</reference>